<evidence type="ECO:0000256" key="2">
    <source>
        <dbReference type="SAM" id="SignalP"/>
    </source>
</evidence>
<evidence type="ECO:0000313" key="4">
    <source>
        <dbReference type="Proteomes" id="UP001156691"/>
    </source>
</evidence>
<evidence type="ECO:0000313" key="3">
    <source>
        <dbReference type="EMBL" id="GLQ54069.1"/>
    </source>
</evidence>
<dbReference type="Pfam" id="PF14247">
    <property type="entry name" value="DUF4344"/>
    <property type="match status" value="2"/>
</dbReference>
<evidence type="ECO:0008006" key="5">
    <source>
        <dbReference type="Google" id="ProtNLM"/>
    </source>
</evidence>
<proteinExistence type="predicted"/>
<keyword evidence="4" id="KW-1185">Reference proteome</keyword>
<keyword evidence="2" id="KW-0732">Signal</keyword>
<gene>
    <name evidence="3" type="ORF">GCM10010862_13280</name>
</gene>
<organism evidence="3 4">
    <name type="scientific">Devosia nitrariae</name>
    <dbReference type="NCBI Taxonomy" id="2071872"/>
    <lineage>
        <taxon>Bacteria</taxon>
        <taxon>Pseudomonadati</taxon>
        <taxon>Pseudomonadota</taxon>
        <taxon>Alphaproteobacteria</taxon>
        <taxon>Hyphomicrobiales</taxon>
        <taxon>Devosiaceae</taxon>
        <taxon>Devosia</taxon>
    </lineage>
</organism>
<protein>
    <recommendedName>
        <fullName evidence="5">Metallopeptidase DUF4344</fullName>
    </recommendedName>
</protein>
<reference evidence="4" key="1">
    <citation type="journal article" date="2019" name="Int. J. Syst. Evol. Microbiol.">
        <title>The Global Catalogue of Microorganisms (GCM) 10K type strain sequencing project: providing services to taxonomists for standard genome sequencing and annotation.</title>
        <authorList>
            <consortium name="The Broad Institute Genomics Platform"/>
            <consortium name="The Broad Institute Genome Sequencing Center for Infectious Disease"/>
            <person name="Wu L."/>
            <person name="Ma J."/>
        </authorList>
    </citation>
    <scope>NUCLEOTIDE SEQUENCE [LARGE SCALE GENOMIC DNA]</scope>
    <source>
        <strain evidence="4">NBRC 112416</strain>
    </source>
</reference>
<feature type="region of interest" description="Disordered" evidence="1">
    <location>
        <begin position="445"/>
        <end position="468"/>
    </location>
</feature>
<dbReference type="EMBL" id="BSNS01000007">
    <property type="protein sequence ID" value="GLQ54069.1"/>
    <property type="molecule type" value="Genomic_DNA"/>
</dbReference>
<sequence>MGALAMTHLSLMPAFTVAALTAIAACGPTIAAPPADAARPLLLAQADDSQPEAADGSGLTDEQTQRALETVLNITQFVIIHEMGHMMVGEFDLPVLGHSEDAADNFASVVLLAEFPDDANDTLRDAMKGWFLLGAAQFDNDNDDDDFSLYYDEHTLSISRGYEILCLMVGSDEDTFGPLADEYGVDEDRKQSCAFDYGLAAEGWFTLLAPHTRDSQDSDAAAASDGDDGTDDQQAALTVSYEEPGEELAGAHDMLANSGLLEGLADLITSNYAMPRPIEVTARACGTANADYNWQNAEIEICYEFIDMLADLVASDAMQNPDDYTVATAAPGMEIDLNALVDDWTVTAVESDPEMEISAIVEDDPSYMDAGLSISGDAMTWTSEPDGGTFDDCADPDLSPRDDGGYDVTCDGEPWGPEAVLTAIDPDTISLTWYDGAILTLSRDSARSGARGQGAPPSPLWGGKRDRI</sequence>
<accession>A0ABQ5W1X9</accession>
<comment type="caution">
    <text evidence="3">The sequence shown here is derived from an EMBL/GenBank/DDBJ whole genome shotgun (WGS) entry which is preliminary data.</text>
</comment>
<name>A0ABQ5W1X9_9HYPH</name>
<dbReference type="Proteomes" id="UP001156691">
    <property type="component" value="Unassembled WGS sequence"/>
</dbReference>
<dbReference type="InterPro" id="IPR025644">
    <property type="entry name" value="DUF4344"/>
</dbReference>
<evidence type="ECO:0000256" key="1">
    <source>
        <dbReference type="SAM" id="MobiDB-lite"/>
    </source>
</evidence>
<feature type="chain" id="PRO_5046259779" description="Metallopeptidase DUF4344" evidence="2">
    <location>
        <begin position="25"/>
        <end position="468"/>
    </location>
</feature>
<feature type="signal peptide" evidence="2">
    <location>
        <begin position="1"/>
        <end position="24"/>
    </location>
</feature>